<keyword evidence="6" id="KW-1185">Reference proteome</keyword>
<dbReference type="Proteomes" id="UP000092730">
    <property type="component" value="Chromosome 2"/>
</dbReference>
<feature type="compositionally biased region" description="Polar residues" evidence="2">
    <location>
        <begin position="12"/>
        <end position="24"/>
    </location>
</feature>
<dbReference type="PRINTS" id="PR00721">
    <property type="entry name" value="STOMATIN"/>
</dbReference>
<feature type="compositionally biased region" description="Basic and acidic residues" evidence="2">
    <location>
        <begin position="34"/>
        <end position="46"/>
    </location>
</feature>
<dbReference type="PANTHER" id="PTHR10264:SF19">
    <property type="entry name" value="AT06885P-RELATED"/>
    <property type="match status" value="1"/>
</dbReference>
<dbReference type="CDD" id="cd13437">
    <property type="entry name" value="SPFH_alloslipin"/>
    <property type="match status" value="1"/>
</dbReference>
<feature type="domain" description="Band 7" evidence="3">
    <location>
        <begin position="115"/>
        <end position="272"/>
    </location>
</feature>
<organism evidence="4">
    <name type="scientific">Kwoniella bestiolae CBS 10118</name>
    <dbReference type="NCBI Taxonomy" id="1296100"/>
    <lineage>
        <taxon>Eukaryota</taxon>
        <taxon>Fungi</taxon>
        <taxon>Dikarya</taxon>
        <taxon>Basidiomycota</taxon>
        <taxon>Agaricomycotina</taxon>
        <taxon>Tremellomycetes</taxon>
        <taxon>Tremellales</taxon>
        <taxon>Cryptococcaceae</taxon>
        <taxon>Kwoniella</taxon>
    </lineage>
</organism>
<gene>
    <name evidence="4" type="ORF">I302_02360</name>
    <name evidence="5" type="ORF">I302_103655</name>
</gene>
<dbReference type="EMBL" id="CP144542">
    <property type="protein sequence ID" value="WVW81660.1"/>
    <property type="molecule type" value="Genomic_DNA"/>
</dbReference>
<name>A0A1B9G900_9TREE</name>
<dbReference type="InterPro" id="IPR001972">
    <property type="entry name" value="Stomatin_HflK_fam"/>
</dbReference>
<evidence type="ECO:0000313" key="4">
    <source>
        <dbReference type="EMBL" id="OCF27518.1"/>
    </source>
</evidence>
<dbReference type="FunFam" id="3.30.479.30:FF:000004">
    <property type="entry name" value="Putative membrane protease family, stomatin"/>
    <property type="match status" value="1"/>
</dbReference>
<reference evidence="4" key="3">
    <citation type="submission" date="2014-01" db="EMBL/GenBank/DDBJ databases">
        <title>Evolution of pathogenesis and genome organization in the Tremellales.</title>
        <authorList>
            <person name="Cuomo C."/>
            <person name="Litvintseva A."/>
            <person name="Heitman J."/>
            <person name="Chen Y."/>
            <person name="Sun S."/>
            <person name="Springer D."/>
            <person name="Dromer F."/>
            <person name="Young S."/>
            <person name="Zeng Q."/>
            <person name="Chapman S."/>
            <person name="Gujja S."/>
            <person name="Saif S."/>
            <person name="Birren B."/>
        </authorList>
    </citation>
    <scope>NUCLEOTIDE SEQUENCE</scope>
    <source>
        <strain evidence="4">CBS 10118</strain>
    </source>
</reference>
<feature type="region of interest" description="Disordered" evidence="2">
    <location>
        <begin position="1"/>
        <end position="61"/>
    </location>
</feature>
<protein>
    <submittedName>
        <fullName evidence="4">Stomatin family protein</fullName>
    </submittedName>
</protein>
<dbReference type="PANTHER" id="PTHR10264">
    <property type="entry name" value="BAND 7 PROTEIN-RELATED"/>
    <property type="match status" value="1"/>
</dbReference>
<dbReference type="InterPro" id="IPR043202">
    <property type="entry name" value="Band-7_stomatin-like"/>
</dbReference>
<reference evidence="4" key="1">
    <citation type="submission" date="2013-07" db="EMBL/GenBank/DDBJ databases">
        <title>The Genome Sequence of Cryptococcus bestiolae CBS10118.</title>
        <authorList>
            <consortium name="The Broad Institute Genome Sequencing Platform"/>
            <person name="Cuomo C."/>
            <person name="Litvintseva A."/>
            <person name="Chen Y."/>
            <person name="Heitman J."/>
            <person name="Sun S."/>
            <person name="Springer D."/>
            <person name="Dromer F."/>
            <person name="Young S.K."/>
            <person name="Zeng Q."/>
            <person name="Gargeya S."/>
            <person name="Fitzgerald M."/>
            <person name="Abouelleil A."/>
            <person name="Alvarado L."/>
            <person name="Berlin A.M."/>
            <person name="Chapman S.B."/>
            <person name="Dewar J."/>
            <person name="Goldberg J."/>
            <person name="Griggs A."/>
            <person name="Gujja S."/>
            <person name="Hansen M."/>
            <person name="Howarth C."/>
            <person name="Imamovic A."/>
            <person name="Larimer J."/>
            <person name="McCowan C."/>
            <person name="Murphy C."/>
            <person name="Pearson M."/>
            <person name="Priest M."/>
            <person name="Roberts A."/>
            <person name="Saif S."/>
            <person name="Shea T."/>
            <person name="Sykes S."/>
            <person name="Wortman J."/>
            <person name="Nusbaum C."/>
            <person name="Birren B."/>
        </authorList>
    </citation>
    <scope>NUCLEOTIDE SEQUENCE [LARGE SCALE GENOMIC DNA]</scope>
    <source>
        <strain evidence="4">CBS 10118</strain>
    </source>
</reference>
<proteinExistence type="inferred from homology"/>
<dbReference type="Pfam" id="PF01145">
    <property type="entry name" value="Band_7"/>
    <property type="match status" value="1"/>
</dbReference>
<dbReference type="GeneID" id="30206759"/>
<dbReference type="VEuPathDB" id="FungiDB:I302_02360"/>
<dbReference type="SMART" id="SM00244">
    <property type="entry name" value="PHB"/>
    <property type="match status" value="1"/>
</dbReference>
<dbReference type="InterPro" id="IPR001107">
    <property type="entry name" value="Band_7"/>
</dbReference>
<evidence type="ECO:0000313" key="5">
    <source>
        <dbReference type="EMBL" id="WVW81660.1"/>
    </source>
</evidence>
<dbReference type="Gene3D" id="3.30.479.30">
    <property type="entry name" value="Band 7 domain"/>
    <property type="match status" value="1"/>
</dbReference>
<evidence type="ECO:0000256" key="1">
    <source>
        <dbReference type="ARBA" id="ARBA00008164"/>
    </source>
</evidence>
<dbReference type="KEGG" id="kbi:30206759"/>
<dbReference type="Gene3D" id="6.10.250.2090">
    <property type="match status" value="1"/>
</dbReference>
<reference evidence="5" key="4">
    <citation type="submission" date="2024-02" db="EMBL/GenBank/DDBJ databases">
        <title>Comparative genomics of Cryptococcus and Kwoniella reveals pathogenesis evolution and contrasting modes of karyotype evolution via chromosome fusion or intercentromeric recombination.</title>
        <authorList>
            <person name="Coelho M.A."/>
            <person name="David-Palma M."/>
            <person name="Shea T."/>
            <person name="Bowers K."/>
            <person name="McGinley-Smith S."/>
            <person name="Mohammad A.W."/>
            <person name="Gnirke A."/>
            <person name="Yurkov A.M."/>
            <person name="Nowrousian M."/>
            <person name="Sun S."/>
            <person name="Cuomo C.A."/>
            <person name="Heitman J."/>
        </authorList>
    </citation>
    <scope>NUCLEOTIDE SEQUENCE</scope>
    <source>
        <strain evidence="5">CBS 10118</strain>
    </source>
</reference>
<evidence type="ECO:0000256" key="2">
    <source>
        <dbReference type="SAM" id="MobiDB-lite"/>
    </source>
</evidence>
<accession>A0A1B9G900</accession>
<dbReference type="OrthoDB" id="2105077at2759"/>
<comment type="similarity">
    <text evidence="1">Belongs to the band 7/mec-2 family.</text>
</comment>
<dbReference type="InterPro" id="IPR036013">
    <property type="entry name" value="Band_7/SPFH_dom_sf"/>
</dbReference>
<dbReference type="GO" id="GO:0098552">
    <property type="term" value="C:side of membrane"/>
    <property type="evidence" value="ECO:0007669"/>
    <property type="project" value="UniProtKB-ARBA"/>
</dbReference>
<dbReference type="STRING" id="1296100.A0A1B9G900"/>
<sequence length="380" mass="40067">MSAPAPAYKSSMDGTTVNNGSSPVGTGKAPQGDDDLHRYVTDDQPRQPKMTTAAPKGGEGGLLTVQPLRKNEMQPSYAQDLGTSSIQHGFYGSMMNGLGSCIGNIGMIPCCPFPNPFHNIGQGSVGLVSRFGQFYKSVDPGLVKVNVCTESVRVVDVKIQLTSVPRQTVQTKDNVSVDVDSVICWHVISPYRAAFGINDVRTALVERAQTTLRQVVGGRVLQSVISDREGLACEVAEIIEATAEKWGVAIESILLKDINFSVELQQSLSSAATQKRIGESKVIAARAEVDAAKLMRQAADILASPAAMQIRQLEALQNMARSSGSKVVFVPMNLGGMGAAGMNGDVAHQIAASAHDEHHNAEAGPGPATNAGLISSMANV</sequence>
<evidence type="ECO:0000259" key="3">
    <source>
        <dbReference type="SMART" id="SM00244"/>
    </source>
</evidence>
<evidence type="ECO:0000313" key="6">
    <source>
        <dbReference type="Proteomes" id="UP000092730"/>
    </source>
</evidence>
<dbReference type="EMBL" id="KI894019">
    <property type="protein sequence ID" value="OCF27518.1"/>
    <property type="molecule type" value="Genomic_DNA"/>
</dbReference>
<dbReference type="RefSeq" id="XP_019048588.1">
    <property type="nucleotide sequence ID" value="XM_019189026.1"/>
</dbReference>
<dbReference type="GO" id="GO:0005886">
    <property type="term" value="C:plasma membrane"/>
    <property type="evidence" value="ECO:0007669"/>
    <property type="project" value="InterPro"/>
</dbReference>
<reference evidence="5" key="2">
    <citation type="submission" date="2013-07" db="EMBL/GenBank/DDBJ databases">
        <authorList>
            <consortium name="The Broad Institute Genome Sequencing Platform"/>
            <person name="Cuomo C."/>
            <person name="Litvintseva A."/>
            <person name="Chen Y."/>
            <person name="Heitman J."/>
            <person name="Sun S."/>
            <person name="Springer D."/>
            <person name="Dromer F."/>
            <person name="Young S.K."/>
            <person name="Zeng Q."/>
            <person name="Gargeya S."/>
            <person name="Fitzgerald M."/>
            <person name="Abouelleil A."/>
            <person name="Alvarado L."/>
            <person name="Berlin A.M."/>
            <person name="Chapman S.B."/>
            <person name="Dewar J."/>
            <person name="Goldberg J."/>
            <person name="Griggs A."/>
            <person name="Gujja S."/>
            <person name="Hansen M."/>
            <person name="Howarth C."/>
            <person name="Imamovic A."/>
            <person name="Larimer J."/>
            <person name="McCowan C."/>
            <person name="Murphy C."/>
            <person name="Pearson M."/>
            <person name="Priest M."/>
            <person name="Roberts A."/>
            <person name="Saif S."/>
            <person name="Shea T."/>
            <person name="Sykes S."/>
            <person name="Wortman J."/>
            <person name="Nusbaum C."/>
            <person name="Birren B."/>
        </authorList>
    </citation>
    <scope>NUCLEOTIDE SEQUENCE</scope>
    <source>
        <strain evidence="5">CBS 10118</strain>
    </source>
</reference>
<dbReference type="AlphaFoldDB" id="A0A1B9G900"/>
<dbReference type="SUPFAM" id="SSF117892">
    <property type="entry name" value="Band 7/SPFH domain"/>
    <property type="match status" value="1"/>
</dbReference>